<dbReference type="GeneID" id="96624914"/>
<dbReference type="GO" id="GO:0006355">
    <property type="term" value="P:regulation of DNA-templated transcription"/>
    <property type="evidence" value="ECO:0007669"/>
    <property type="project" value="InterPro"/>
</dbReference>
<dbReference type="Proteomes" id="UP000516404">
    <property type="component" value="Plasmid p2"/>
</dbReference>
<dbReference type="Gene3D" id="1.10.1220.10">
    <property type="entry name" value="Met repressor-like"/>
    <property type="match status" value="1"/>
</dbReference>
<geneLocation type="plasmid" evidence="2 3">
    <name>p2</name>
</geneLocation>
<evidence type="ECO:0000256" key="1">
    <source>
        <dbReference type="SAM" id="MobiDB-lite"/>
    </source>
</evidence>
<organism evidence="2 3">
    <name type="scientific">Rothia terrae</name>
    <dbReference type="NCBI Taxonomy" id="396015"/>
    <lineage>
        <taxon>Bacteria</taxon>
        <taxon>Bacillati</taxon>
        <taxon>Actinomycetota</taxon>
        <taxon>Actinomycetes</taxon>
        <taxon>Micrococcales</taxon>
        <taxon>Micrococcaceae</taxon>
        <taxon>Rothia</taxon>
    </lineage>
</organism>
<dbReference type="EMBL" id="CP062961">
    <property type="protein sequence ID" value="QOW64762.1"/>
    <property type="molecule type" value="Genomic_DNA"/>
</dbReference>
<dbReference type="RefSeq" id="WP_193836791.1">
    <property type="nucleotide sequence ID" value="NZ_CP062961.1"/>
</dbReference>
<dbReference type="SUPFAM" id="SSF47598">
    <property type="entry name" value="Ribbon-helix-helix"/>
    <property type="match status" value="1"/>
</dbReference>
<protein>
    <submittedName>
        <fullName evidence="2">Uncharacterized protein</fullName>
    </submittedName>
</protein>
<keyword evidence="3" id="KW-1185">Reference proteome</keyword>
<evidence type="ECO:0000313" key="2">
    <source>
        <dbReference type="EMBL" id="QOW64762.1"/>
    </source>
</evidence>
<feature type="compositionally biased region" description="Low complexity" evidence="1">
    <location>
        <begin position="11"/>
        <end position="22"/>
    </location>
</feature>
<name>A0A7S6WX94_9MICC</name>
<keyword evidence="2" id="KW-0614">Plasmid</keyword>
<evidence type="ECO:0000313" key="3">
    <source>
        <dbReference type="Proteomes" id="UP000516404"/>
    </source>
</evidence>
<feature type="region of interest" description="Disordered" evidence="1">
    <location>
        <begin position="1"/>
        <end position="31"/>
    </location>
</feature>
<gene>
    <name evidence="2" type="ORF">IDM49_11780</name>
</gene>
<dbReference type="AlphaFoldDB" id="A0A7S6WX94"/>
<dbReference type="InterPro" id="IPR013321">
    <property type="entry name" value="Arc_rbn_hlx_hlx"/>
</dbReference>
<dbReference type="InterPro" id="IPR010985">
    <property type="entry name" value="Ribbon_hlx_hlx"/>
</dbReference>
<accession>A0A7S6WX94</accession>
<proteinExistence type="predicted"/>
<reference evidence="2 3" key="1">
    <citation type="submission" date="2020-09" db="EMBL/GenBank/DDBJ databases">
        <title>Investigation of environmental microbes.</title>
        <authorList>
            <person name="Ou Y."/>
            <person name="Kang Q."/>
        </authorList>
    </citation>
    <scope>NUCLEOTIDE SEQUENCE [LARGE SCALE GENOMIC DNA]</scope>
    <source>
        <strain evidence="2 3">KJZ-14</strain>
        <plasmid evidence="2 3">p2</plasmid>
    </source>
</reference>
<dbReference type="KEGG" id="rter:IDM49_11780"/>
<sequence length="79" mass="9182">MNSNMGERLKAAQAKKNQKQNAVSVENTFKSSKDVSKKETKKFTFNLDADLYQKLRREAFEKETDMTSLMNSYLRQALQ</sequence>